<dbReference type="Proteomes" id="UP000646548">
    <property type="component" value="Unassembled WGS sequence"/>
</dbReference>
<evidence type="ECO:0000313" key="3">
    <source>
        <dbReference type="Proteomes" id="UP000646548"/>
    </source>
</evidence>
<sequence length="110" mass="12580">MRAPTGKESSSSSLKAEEGDDDFPETLQYKEFLVSRHRRNLSRNRKCLRRRQDFLCHGAVPERPNNKDKPGFTGDLEEEEEQNKQAVPAVNKMVSRASHVQGPSRFPDKP</sequence>
<protein>
    <submittedName>
        <fullName evidence="2">Uncharacterized protein</fullName>
    </submittedName>
</protein>
<evidence type="ECO:0000256" key="1">
    <source>
        <dbReference type="SAM" id="MobiDB-lite"/>
    </source>
</evidence>
<dbReference type="EMBL" id="WKFB01000468">
    <property type="protein sequence ID" value="KAF6722177.1"/>
    <property type="molecule type" value="Genomic_DNA"/>
</dbReference>
<dbReference type="AlphaFoldDB" id="A0A834F8L7"/>
<accession>A0A834F8L7</accession>
<proteinExistence type="predicted"/>
<organism evidence="2 3">
    <name type="scientific">Oryzias melastigma</name>
    <name type="common">Marine medaka</name>
    <dbReference type="NCBI Taxonomy" id="30732"/>
    <lineage>
        <taxon>Eukaryota</taxon>
        <taxon>Metazoa</taxon>
        <taxon>Chordata</taxon>
        <taxon>Craniata</taxon>
        <taxon>Vertebrata</taxon>
        <taxon>Euteleostomi</taxon>
        <taxon>Actinopterygii</taxon>
        <taxon>Neopterygii</taxon>
        <taxon>Teleostei</taxon>
        <taxon>Neoteleostei</taxon>
        <taxon>Acanthomorphata</taxon>
        <taxon>Ovalentaria</taxon>
        <taxon>Atherinomorphae</taxon>
        <taxon>Beloniformes</taxon>
        <taxon>Adrianichthyidae</taxon>
        <taxon>Oryziinae</taxon>
        <taxon>Oryzias</taxon>
    </lineage>
</organism>
<feature type="region of interest" description="Disordered" evidence="1">
    <location>
        <begin position="58"/>
        <end position="86"/>
    </location>
</feature>
<feature type="region of interest" description="Disordered" evidence="1">
    <location>
        <begin position="1"/>
        <end position="25"/>
    </location>
</feature>
<evidence type="ECO:0000313" key="2">
    <source>
        <dbReference type="EMBL" id="KAF6722177.1"/>
    </source>
</evidence>
<name>A0A834F8L7_ORYME</name>
<gene>
    <name evidence="2" type="ORF">FQA47_018859</name>
</gene>
<comment type="caution">
    <text evidence="2">The sequence shown here is derived from an EMBL/GenBank/DDBJ whole genome shotgun (WGS) entry which is preliminary data.</text>
</comment>
<reference evidence="2" key="1">
    <citation type="journal article" name="BMC Genomics">
        <title>Long-read sequencing and de novo genome assembly of marine medaka (Oryzias melastigma).</title>
        <authorList>
            <person name="Liang P."/>
            <person name="Saqib H.S.A."/>
            <person name="Ni X."/>
            <person name="Shen Y."/>
        </authorList>
    </citation>
    <scope>NUCLEOTIDE SEQUENCE</scope>
    <source>
        <strain evidence="2">Bigg-433</strain>
    </source>
</reference>